<sequence>MTIMTNQNKQGTFPGAKGLKLYYQSWHPPALAKAVLVIVHGHGAHSGIFRGMVKYLLECNYVVYSFDLRGNGRSPGQRGYINNWAEFRADLKAFLDLVTAENADLPLFLMGQSLGGAIALDYALREPNFIQGLILMSPALGLGISNWKIAISKLLSSILPNFALDTGIDFSACSRNPEIIAASAQDSLRHSQGTARLATELLKTIDWINAHAKELQIPLLILHGGADRVTLPKSSCVFFERLNLADKEKHEYPGSYHELHHDLNCQEVLADIKDWIDRHLSC</sequence>
<keyword evidence="7" id="KW-1185">Reference proteome</keyword>
<evidence type="ECO:0000256" key="2">
    <source>
        <dbReference type="ARBA" id="ARBA00008645"/>
    </source>
</evidence>
<dbReference type="GO" id="GO:0047372">
    <property type="term" value="F:monoacylglycerol lipase activity"/>
    <property type="evidence" value="ECO:0007669"/>
    <property type="project" value="UniProtKB-EC"/>
</dbReference>
<dbReference type="InterPro" id="IPR029058">
    <property type="entry name" value="AB_hydrolase_fold"/>
</dbReference>
<dbReference type="EC" id="3.1.1.23" evidence="3"/>
<evidence type="ECO:0000256" key="3">
    <source>
        <dbReference type="ARBA" id="ARBA00013254"/>
    </source>
</evidence>
<dbReference type="FunFam" id="3.40.50.1820:FF:000117">
    <property type="entry name" value="Monoglyceride lipase, putative"/>
    <property type="match status" value="1"/>
</dbReference>
<dbReference type="InterPro" id="IPR022742">
    <property type="entry name" value="Hydrolase_4"/>
</dbReference>
<gene>
    <name evidence="6" type="ORF">H1P_1990007</name>
</gene>
<dbReference type="Proteomes" id="UP000320055">
    <property type="component" value="Unassembled WGS sequence"/>
</dbReference>
<reference evidence="6 7" key="1">
    <citation type="submission" date="2019-01" db="EMBL/GenBank/DDBJ databases">
        <authorList>
            <person name="Brito A."/>
        </authorList>
    </citation>
    <scope>NUCLEOTIDE SEQUENCE [LARGE SCALE GENOMIC DNA]</scope>
    <source>
        <strain evidence="6">1</strain>
    </source>
</reference>
<dbReference type="Pfam" id="PF12146">
    <property type="entry name" value="Hydrolase_4"/>
    <property type="match status" value="1"/>
</dbReference>
<evidence type="ECO:0000256" key="1">
    <source>
        <dbReference type="ARBA" id="ARBA00001613"/>
    </source>
</evidence>
<keyword evidence="6" id="KW-0378">Hydrolase</keyword>
<dbReference type="AlphaFoldDB" id="A0A563VPJ9"/>
<proteinExistence type="inferred from homology"/>
<feature type="domain" description="Serine aminopeptidase S33" evidence="5">
    <location>
        <begin position="32"/>
        <end position="263"/>
    </location>
</feature>
<evidence type="ECO:0000256" key="4">
    <source>
        <dbReference type="ARBA" id="ARBA00071261"/>
    </source>
</evidence>
<dbReference type="SUPFAM" id="SSF53474">
    <property type="entry name" value="alpha/beta-Hydrolases"/>
    <property type="match status" value="1"/>
</dbReference>
<dbReference type="EMBL" id="CAACVJ010000111">
    <property type="protein sequence ID" value="VEP13392.1"/>
    <property type="molecule type" value="Genomic_DNA"/>
</dbReference>
<evidence type="ECO:0000313" key="7">
    <source>
        <dbReference type="Proteomes" id="UP000320055"/>
    </source>
</evidence>
<comment type="similarity">
    <text evidence="2">Belongs to the AB hydrolase superfamily.</text>
</comment>
<dbReference type="InterPro" id="IPR051044">
    <property type="entry name" value="MAG_DAG_Lipase"/>
</dbReference>
<evidence type="ECO:0000259" key="5">
    <source>
        <dbReference type="Pfam" id="PF12146"/>
    </source>
</evidence>
<accession>A0A563VPJ9</accession>
<dbReference type="Gene3D" id="3.40.50.1820">
    <property type="entry name" value="alpha/beta hydrolase"/>
    <property type="match status" value="1"/>
</dbReference>
<name>A0A563VPJ9_9CYAN</name>
<dbReference type="PRINTS" id="PR00111">
    <property type="entry name" value="ABHYDROLASE"/>
</dbReference>
<dbReference type="PANTHER" id="PTHR11614">
    <property type="entry name" value="PHOSPHOLIPASE-RELATED"/>
    <property type="match status" value="1"/>
</dbReference>
<evidence type="ECO:0000313" key="6">
    <source>
        <dbReference type="EMBL" id="VEP13392.1"/>
    </source>
</evidence>
<dbReference type="InterPro" id="IPR000073">
    <property type="entry name" value="AB_hydrolase_1"/>
</dbReference>
<organism evidence="6 7">
    <name type="scientific">Hyella patelloides LEGE 07179</name>
    <dbReference type="NCBI Taxonomy" id="945734"/>
    <lineage>
        <taxon>Bacteria</taxon>
        <taxon>Bacillati</taxon>
        <taxon>Cyanobacteriota</taxon>
        <taxon>Cyanophyceae</taxon>
        <taxon>Pleurocapsales</taxon>
        <taxon>Hyellaceae</taxon>
        <taxon>Hyella</taxon>
    </lineage>
</organism>
<comment type="catalytic activity">
    <reaction evidence="1">
        <text>Hydrolyzes glycerol monoesters of long-chain fatty acids.</text>
        <dbReference type="EC" id="3.1.1.23"/>
    </reaction>
</comment>
<protein>
    <recommendedName>
        <fullName evidence="4">Monoacylglycerol lipase</fullName>
        <ecNumber evidence="3">3.1.1.23</ecNumber>
    </recommendedName>
</protein>